<dbReference type="Ensembl" id="ENSPKIT00000033208.1">
    <property type="protein sequence ID" value="ENSPKIP00000009110.1"/>
    <property type="gene ID" value="ENSPKIG00000024342.1"/>
</dbReference>
<name>A0A3B3QU02_9TELE</name>
<keyword evidence="2" id="KW-1185">Reference proteome</keyword>
<dbReference type="Proteomes" id="UP000261540">
    <property type="component" value="Unplaced"/>
</dbReference>
<protein>
    <recommendedName>
        <fullName evidence="3">Liver-expressed antimicrobial peptide 2</fullName>
    </recommendedName>
</protein>
<accession>A0A3B3QU02</accession>
<evidence type="ECO:0000313" key="1">
    <source>
        <dbReference type="Ensembl" id="ENSPKIP00000009110.1"/>
    </source>
</evidence>
<sequence>PLLSPKRQQFIKFSLTCPIQFRAFDPLKKKTLSQTTQSTFWSWNTLMSVRSSCQQNTECGTNYCKKLTSFEL</sequence>
<reference evidence="1" key="1">
    <citation type="submission" date="2025-08" db="UniProtKB">
        <authorList>
            <consortium name="Ensembl"/>
        </authorList>
    </citation>
    <scope>IDENTIFICATION</scope>
</reference>
<dbReference type="AlphaFoldDB" id="A0A3B3QU02"/>
<organism evidence="1 2">
    <name type="scientific">Paramormyrops kingsleyae</name>
    <dbReference type="NCBI Taxonomy" id="1676925"/>
    <lineage>
        <taxon>Eukaryota</taxon>
        <taxon>Metazoa</taxon>
        <taxon>Chordata</taxon>
        <taxon>Craniata</taxon>
        <taxon>Vertebrata</taxon>
        <taxon>Euteleostomi</taxon>
        <taxon>Actinopterygii</taxon>
        <taxon>Neopterygii</taxon>
        <taxon>Teleostei</taxon>
        <taxon>Osteoglossocephala</taxon>
        <taxon>Osteoglossomorpha</taxon>
        <taxon>Osteoglossiformes</taxon>
        <taxon>Mormyridae</taxon>
        <taxon>Paramormyrops</taxon>
    </lineage>
</organism>
<evidence type="ECO:0008006" key="3">
    <source>
        <dbReference type="Google" id="ProtNLM"/>
    </source>
</evidence>
<evidence type="ECO:0000313" key="2">
    <source>
        <dbReference type="Proteomes" id="UP000261540"/>
    </source>
</evidence>
<dbReference type="Gene3D" id="4.10.40.50">
    <property type="match status" value="1"/>
</dbReference>
<reference evidence="1" key="2">
    <citation type="submission" date="2025-09" db="UniProtKB">
        <authorList>
            <consortium name="Ensembl"/>
        </authorList>
    </citation>
    <scope>IDENTIFICATION</scope>
</reference>
<proteinExistence type="predicted"/>